<keyword evidence="4" id="KW-0378">Hydrolase</keyword>
<gene>
    <name evidence="3" type="ORF">JFP838_10755</name>
    <name evidence="4" type="ORF">NCTC10719_01327</name>
</gene>
<dbReference type="GO" id="GO:0004519">
    <property type="term" value="F:endonuclease activity"/>
    <property type="evidence" value="ECO:0007669"/>
    <property type="project" value="UniProtKB-KW"/>
</dbReference>
<dbReference type="EMBL" id="UAWG01000007">
    <property type="protein sequence ID" value="SQB59784.1"/>
    <property type="molecule type" value="Genomic_DNA"/>
</dbReference>
<evidence type="ECO:0000256" key="1">
    <source>
        <dbReference type="ARBA" id="ARBA00006738"/>
    </source>
</evidence>
<dbReference type="Gene3D" id="3.40.1350.10">
    <property type="match status" value="1"/>
</dbReference>
<dbReference type="NCBIfam" id="TIGR00252">
    <property type="entry name" value="YraN family protein"/>
    <property type="match status" value="1"/>
</dbReference>
<dbReference type="CDD" id="cd20736">
    <property type="entry name" value="PoNe_Nuclease"/>
    <property type="match status" value="1"/>
</dbReference>
<dbReference type="Proteomes" id="UP000249986">
    <property type="component" value="Unassembled WGS sequence"/>
</dbReference>
<sequence length="122" mass="14295">MKKYNKSIGFYGEDLSAKFLEKEGYSILEKNFNCSSGEIDIIAIKDEIISFIEVKSRFSNSFGKPKESVTCSKQGRIINAAKYYLHIKKLYNYYIRFDVIEINFHIDSSKYELNFLKDAFRV</sequence>
<dbReference type="RefSeq" id="WP_061428787.1">
    <property type="nucleotide sequence ID" value="NZ_CATNYS010000007.1"/>
</dbReference>
<dbReference type="EMBL" id="CP010994">
    <property type="protein sequence ID" value="AMN36222.1"/>
    <property type="molecule type" value="Genomic_DNA"/>
</dbReference>
<evidence type="ECO:0000256" key="2">
    <source>
        <dbReference type="HAMAP-Rule" id="MF_00048"/>
    </source>
</evidence>
<evidence type="ECO:0000313" key="6">
    <source>
        <dbReference type="Proteomes" id="UP000249986"/>
    </source>
</evidence>
<dbReference type="InterPro" id="IPR003509">
    <property type="entry name" value="UPF0102_YraN-like"/>
</dbReference>
<dbReference type="NCBIfam" id="NF009150">
    <property type="entry name" value="PRK12497.1-3"/>
    <property type="match status" value="1"/>
</dbReference>
<dbReference type="InterPro" id="IPR011856">
    <property type="entry name" value="tRNA_endonuc-like_dom_sf"/>
</dbReference>
<dbReference type="PATRIC" id="fig|1502.177.peg.2206"/>
<dbReference type="InterPro" id="IPR011335">
    <property type="entry name" value="Restrct_endonuc-II-like"/>
</dbReference>
<dbReference type="HAMAP" id="MF_00048">
    <property type="entry name" value="UPF0102"/>
    <property type="match status" value="1"/>
</dbReference>
<evidence type="ECO:0000313" key="4">
    <source>
        <dbReference type="EMBL" id="SQB59784.1"/>
    </source>
</evidence>
<comment type="similarity">
    <text evidence="1 2">Belongs to the UPF0102 family.</text>
</comment>
<dbReference type="PANTHER" id="PTHR34039:SF1">
    <property type="entry name" value="UPF0102 PROTEIN YRAN"/>
    <property type="match status" value="1"/>
</dbReference>
<proteinExistence type="inferred from homology"/>
<keyword evidence="4" id="KW-0255">Endonuclease</keyword>
<dbReference type="Proteomes" id="UP000070260">
    <property type="component" value="Chromosome"/>
</dbReference>
<dbReference type="PANTHER" id="PTHR34039">
    <property type="entry name" value="UPF0102 PROTEIN YRAN"/>
    <property type="match status" value="1"/>
</dbReference>
<dbReference type="Pfam" id="PF02021">
    <property type="entry name" value="UPF0102"/>
    <property type="match status" value="1"/>
</dbReference>
<dbReference type="AlphaFoldDB" id="A0A127EJU4"/>
<protein>
    <recommendedName>
        <fullName evidence="2">UPF0102 protein JFP838_10755</fullName>
    </recommendedName>
</protein>
<reference evidence="3 5" key="1">
    <citation type="journal article" date="2016" name="PLoS ONE">
        <title>Plasmid Characterization and Chromosome Analysis of Two netF+ Clostridium perfringens Isolates Associated with Foal and Canine Necrotizing Enteritis.</title>
        <authorList>
            <person name="Mehdizadeh Gohari I."/>
            <person name="Kropinski A.M."/>
            <person name="Weese S.J."/>
            <person name="Parreira V.R."/>
            <person name="Whitehead A.E."/>
            <person name="Boerlin P."/>
            <person name="Prescott J.F."/>
        </authorList>
    </citation>
    <scope>NUCLEOTIDE SEQUENCE [LARGE SCALE GENOMIC DNA]</scope>
    <source>
        <strain evidence="3 5">JP838</strain>
    </source>
</reference>
<dbReference type="SUPFAM" id="SSF52980">
    <property type="entry name" value="Restriction endonuclease-like"/>
    <property type="match status" value="1"/>
</dbReference>
<evidence type="ECO:0000313" key="3">
    <source>
        <dbReference type="EMBL" id="AMN36222.1"/>
    </source>
</evidence>
<dbReference type="OrthoDB" id="9802516at2"/>
<keyword evidence="4" id="KW-0540">Nuclease</keyword>
<evidence type="ECO:0000313" key="5">
    <source>
        <dbReference type="Proteomes" id="UP000070260"/>
    </source>
</evidence>
<reference evidence="4 6" key="2">
    <citation type="submission" date="2018-06" db="EMBL/GenBank/DDBJ databases">
        <authorList>
            <consortium name="Pathogen Informatics"/>
            <person name="Doyle S."/>
        </authorList>
    </citation>
    <scope>NUCLEOTIDE SEQUENCE [LARGE SCALE GENOMIC DNA]</scope>
    <source>
        <strain evidence="4 6">NCTC10719</strain>
    </source>
</reference>
<dbReference type="GO" id="GO:0003676">
    <property type="term" value="F:nucleic acid binding"/>
    <property type="evidence" value="ECO:0007669"/>
    <property type="project" value="InterPro"/>
</dbReference>
<accession>A0A127EJU4</accession>
<name>A0A127EJU4_CLOPF</name>
<organism evidence="3 5">
    <name type="scientific">Clostridium perfringens</name>
    <dbReference type="NCBI Taxonomy" id="1502"/>
    <lineage>
        <taxon>Bacteria</taxon>
        <taxon>Bacillati</taxon>
        <taxon>Bacillota</taxon>
        <taxon>Clostridia</taxon>
        <taxon>Eubacteriales</taxon>
        <taxon>Clostridiaceae</taxon>
        <taxon>Clostridium</taxon>
    </lineage>
</organism>